<sequence>MEQIIIIGAGGHAAEIDEYLTHTNSLTGEVKYKVIGFIDDNAASYQVYKFSAPYLGSIKDHVINENCSYIMGIANLKFRKIITENFLEKEANFLTFIHPLAYVSPSSKIGEGVVIAPYVNIGPNVVVGNFTLINSRASMGHDSKIGTFNFISPNVCFSGFTTVGDENLFGINSASIPQITIGNRNKIAAGMVVERNIDDDTTYFHRFKEKVLAIPKV</sequence>
<dbReference type="OrthoDB" id="708224at2"/>
<dbReference type="PANTHER" id="PTHR43300:SF7">
    <property type="entry name" value="UDP-N-ACETYLBACILLOSAMINE N-ACETYLTRANSFERASE"/>
    <property type="match status" value="1"/>
</dbReference>
<reference evidence="5 6" key="1">
    <citation type="submission" date="2018-07" db="EMBL/GenBank/DDBJ databases">
        <title>Complete genome sequence of Flavobacterium arcticum type strain SM1502T.</title>
        <authorList>
            <person name="Li Y."/>
            <person name="Li D.-D."/>
        </authorList>
    </citation>
    <scope>NUCLEOTIDE SEQUENCE [LARGE SCALE GENOMIC DNA]</scope>
    <source>
        <strain evidence="5 6">SM1502</strain>
    </source>
</reference>
<feature type="domain" description="PglD N-terminal" evidence="4">
    <location>
        <begin position="3"/>
        <end position="85"/>
    </location>
</feature>
<organism evidence="5 6">
    <name type="scientific">Flavobacterium arcticum</name>
    <dbReference type="NCBI Taxonomy" id="1784713"/>
    <lineage>
        <taxon>Bacteria</taxon>
        <taxon>Pseudomonadati</taxon>
        <taxon>Bacteroidota</taxon>
        <taxon>Flavobacteriia</taxon>
        <taxon>Flavobacteriales</taxon>
        <taxon>Flavobacteriaceae</taxon>
        <taxon>Flavobacterium</taxon>
    </lineage>
</organism>
<dbReference type="Proteomes" id="UP000253951">
    <property type="component" value="Chromosome"/>
</dbReference>
<proteinExistence type="inferred from homology"/>
<dbReference type="Pfam" id="PF17836">
    <property type="entry name" value="PglD_N"/>
    <property type="match status" value="1"/>
</dbReference>
<dbReference type="KEGG" id="fat:DVK85_02440"/>
<dbReference type="Gene3D" id="2.160.10.10">
    <property type="entry name" value="Hexapeptide repeat proteins"/>
    <property type="match status" value="1"/>
</dbReference>
<dbReference type="InterPro" id="IPR041561">
    <property type="entry name" value="PglD_N"/>
</dbReference>
<evidence type="ECO:0000259" key="4">
    <source>
        <dbReference type="Pfam" id="PF17836"/>
    </source>
</evidence>
<dbReference type="InterPro" id="IPR011004">
    <property type="entry name" value="Trimer_LpxA-like_sf"/>
</dbReference>
<keyword evidence="5" id="KW-0012">Acyltransferase</keyword>
<accession>A0A345H983</accession>
<keyword evidence="6" id="KW-1185">Reference proteome</keyword>
<dbReference type="AlphaFoldDB" id="A0A345H983"/>
<dbReference type="GO" id="GO:0016746">
    <property type="term" value="F:acyltransferase activity"/>
    <property type="evidence" value="ECO:0007669"/>
    <property type="project" value="UniProtKB-KW"/>
</dbReference>
<dbReference type="RefSeq" id="WP_114676906.1">
    <property type="nucleotide sequence ID" value="NZ_CP031188.1"/>
</dbReference>
<dbReference type="PANTHER" id="PTHR43300">
    <property type="entry name" value="ACETYLTRANSFERASE"/>
    <property type="match status" value="1"/>
</dbReference>
<feature type="site" description="Increases basicity of active site His" evidence="2">
    <location>
        <position position="142"/>
    </location>
</feature>
<evidence type="ECO:0000256" key="3">
    <source>
        <dbReference type="PIRSR" id="PIRSR620019-2"/>
    </source>
</evidence>
<dbReference type="Gene3D" id="3.40.50.20">
    <property type="match status" value="1"/>
</dbReference>
<evidence type="ECO:0000256" key="1">
    <source>
        <dbReference type="ARBA" id="ARBA00007274"/>
    </source>
</evidence>
<feature type="active site" description="Proton acceptor" evidence="2">
    <location>
        <position position="141"/>
    </location>
</feature>
<evidence type="ECO:0000313" key="6">
    <source>
        <dbReference type="Proteomes" id="UP000253951"/>
    </source>
</evidence>
<dbReference type="SUPFAM" id="SSF51161">
    <property type="entry name" value="Trimeric LpxA-like enzymes"/>
    <property type="match status" value="1"/>
</dbReference>
<comment type="similarity">
    <text evidence="1">Belongs to the transferase hexapeptide repeat family.</text>
</comment>
<dbReference type="InterPro" id="IPR020019">
    <property type="entry name" value="AcTrfase_PglD-like"/>
</dbReference>
<gene>
    <name evidence="5" type="ORF">DVK85_02440</name>
</gene>
<dbReference type="CDD" id="cd03360">
    <property type="entry name" value="LbH_AT_putative"/>
    <property type="match status" value="1"/>
</dbReference>
<keyword evidence="5" id="KW-0808">Transferase</keyword>
<dbReference type="InterPro" id="IPR050179">
    <property type="entry name" value="Trans_hexapeptide_repeat"/>
</dbReference>
<evidence type="ECO:0000256" key="2">
    <source>
        <dbReference type="PIRSR" id="PIRSR620019-1"/>
    </source>
</evidence>
<evidence type="ECO:0000313" key="5">
    <source>
        <dbReference type="EMBL" id="AXG73143.1"/>
    </source>
</evidence>
<name>A0A345H983_9FLAO</name>
<feature type="binding site" evidence="3">
    <location>
        <position position="171"/>
    </location>
    <ligand>
        <name>acetyl-CoA</name>
        <dbReference type="ChEBI" id="CHEBI:57288"/>
    </ligand>
</feature>
<protein>
    <submittedName>
        <fullName evidence="5">Sugar O-acyltransferase</fullName>
    </submittedName>
</protein>
<dbReference type="EMBL" id="CP031188">
    <property type="protein sequence ID" value="AXG73143.1"/>
    <property type="molecule type" value="Genomic_DNA"/>
</dbReference>